<evidence type="ECO:0000256" key="6">
    <source>
        <dbReference type="ARBA" id="ARBA00022692"/>
    </source>
</evidence>
<dbReference type="Pfam" id="PF18412">
    <property type="entry name" value="Wza_C"/>
    <property type="match status" value="1"/>
</dbReference>
<dbReference type="PANTHER" id="PTHR33619">
    <property type="entry name" value="POLYSACCHARIDE EXPORT PROTEIN GFCE-RELATED"/>
    <property type="match status" value="1"/>
</dbReference>
<dbReference type="GO" id="GO:0046930">
    <property type="term" value="C:pore complex"/>
    <property type="evidence" value="ECO:0007669"/>
    <property type="project" value="UniProtKB-KW"/>
</dbReference>
<dbReference type="STRING" id="85643.Tmz1t_1114"/>
<sequence length="431" mass="46588">MSRFTTDRIAHCGASNGAVRATDASGLDARAAGPATRADAIRSGGLVRTAVIAFAAAAIGGCTLIPGTSGSLMREESSVPLPVTEGTDTVPANVKLKPITAELIIEQHQAKESRFRSGKAGGQTATRASDPKKIPGFDYQDYKLGPGDIINVIVWDHPEITIPAGSYRSAEQSGTLVAEDGTIFFPFAGVVKVAGLTTREVRQVLAKRMASVIENVQLDVRIVSFRSKRVYVVGEVAKPGLQPIDDIRMTLVEAINRAGNITEEADHGNVLLTRNGQTWRVDLQALYEEGDVSQNVLLQPGDIINVPDRQLNKVFVLGEVRNPGSFVMNKRRTTLAEALSDAGFVNQSTSDPAWVYVMRSDNGSAELFHLNARSPDALLLAERFPLLPRDVVYVDVAAIARWNRVVSNILPTSQMLQLTSETRYPLFGGRQ</sequence>
<evidence type="ECO:0000256" key="4">
    <source>
        <dbReference type="ARBA" id="ARBA00022452"/>
    </source>
</evidence>
<accession>C4ZJE0</accession>
<feature type="domain" description="SLBB" evidence="17">
    <location>
        <begin position="228"/>
        <end position="306"/>
    </location>
</feature>
<proteinExistence type="inferred from homology"/>
<dbReference type="EMBL" id="CP001281">
    <property type="protein sequence ID" value="ACK53873.1"/>
    <property type="molecule type" value="Genomic_DNA"/>
</dbReference>
<dbReference type="HOGENOM" id="CLU_038343_4_2_4"/>
<dbReference type="RefSeq" id="WP_004308818.1">
    <property type="nucleotide sequence ID" value="NC_011662.2"/>
</dbReference>
<feature type="domain" description="Outer-membrane lipoprotein Wza C-terminal" evidence="16">
    <location>
        <begin position="399"/>
        <end position="422"/>
    </location>
</feature>
<evidence type="ECO:0000256" key="14">
    <source>
        <dbReference type="ARBA" id="ARBA00023288"/>
    </source>
</evidence>
<keyword evidence="8" id="KW-0625">Polysaccharide transport</keyword>
<reference evidence="20" key="1">
    <citation type="submission" date="2009-05" db="EMBL/GenBank/DDBJ databases">
        <title>Complete sequence of chromosome of Thauera sp. MZ1T.</title>
        <authorList>
            <consortium name="US DOE Joint Genome Institute"/>
            <person name="Lucas S."/>
            <person name="Copeland A."/>
            <person name="Lapidus A."/>
            <person name="Glavina del Rio T."/>
            <person name="Dalin E."/>
            <person name="Tice H."/>
            <person name="Bruce D."/>
            <person name="Goodwin L."/>
            <person name="Pitluck S."/>
            <person name="Sims D."/>
            <person name="Brettin T."/>
            <person name="Detter J.C."/>
            <person name="Han C."/>
            <person name="Larimer F."/>
            <person name="Land M."/>
            <person name="Hauser L."/>
            <person name="Kyrpides N."/>
            <person name="Mikhailova N."/>
            <person name="Sayler G.S."/>
        </authorList>
    </citation>
    <scope>NUCLEOTIDE SEQUENCE [LARGE SCALE GENOMIC DNA]</scope>
    <source>
        <strain evidence="20">MZ1T</strain>
    </source>
</reference>
<evidence type="ECO:0000256" key="2">
    <source>
        <dbReference type="ARBA" id="ARBA00009450"/>
    </source>
</evidence>
<reference evidence="19 21" key="3">
    <citation type="submission" date="2018-09" db="EMBL/GenBank/DDBJ databases">
        <title>Metagenome Assembled Genomes from an Advanced Water Purification Facility.</title>
        <authorList>
            <person name="Stamps B.W."/>
            <person name="Spear J.R."/>
        </authorList>
    </citation>
    <scope>NUCLEOTIDE SEQUENCE [LARGE SCALE GENOMIC DNA]</scope>
    <source>
        <strain evidence="19">Bin_27_1</strain>
    </source>
</reference>
<evidence type="ECO:0000256" key="9">
    <source>
        <dbReference type="ARBA" id="ARBA00023065"/>
    </source>
</evidence>
<evidence type="ECO:0000313" key="21">
    <source>
        <dbReference type="Proteomes" id="UP000321192"/>
    </source>
</evidence>
<evidence type="ECO:0000256" key="3">
    <source>
        <dbReference type="ARBA" id="ARBA00022448"/>
    </source>
</evidence>
<dbReference type="Pfam" id="PF02563">
    <property type="entry name" value="Poly_export"/>
    <property type="match status" value="1"/>
</dbReference>
<evidence type="ECO:0000259" key="16">
    <source>
        <dbReference type="Pfam" id="PF18412"/>
    </source>
</evidence>
<dbReference type="GO" id="GO:0015288">
    <property type="term" value="F:porin activity"/>
    <property type="evidence" value="ECO:0007669"/>
    <property type="project" value="UniProtKB-KW"/>
</dbReference>
<dbReference type="OrthoDB" id="9815244at2"/>
<keyword evidence="13" id="KW-0998">Cell outer membrane</keyword>
<dbReference type="AlphaFoldDB" id="C4ZJE0"/>
<evidence type="ECO:0000256" key="10">
    <source>
        <dbReference type="ARBA" id="ARBA00023114"/>
    </source>
</evidence>
<evidence type="ECO:0000313" key="18">
    <source>
        <dbReference type="EMBL" id="ACK53873.1"/>
    </source>
</evidence>
<dbReference type="Proteomes" id="UP000002186">
    <property type="component" value="Chromosome"/>
</dbReference>
<evidence type="ECO:0000256" key="11">
    <source>
        <dbReference type="ARBA" id="ARBA00023136"/>
    </source>
</evidence>
<protein>
    <submittedName>
        <fullName evidence="18">Polysaccharide export protein</fullName>
    </submittedName>
    <submittedName>
        <fullName evidence="19">Sugar transporter</fullName>
    </submittedName>
</protein>
<evidence type="ECO:0000259" key="17">
    <source>
        <dbReference type="Pfam" id="PF22461"/>
    </source>
</evidence>
<name>C4ZJE0_THASP</name>
<dbReference type="Gene3D" id="3.30.1950.10">
    <property type="entry name" value="wza like domain"/>
    <property type="match status" value="1"/>
</dbReference>
<keyword evidence="12" id="KW-0564">Palmitate</keyword>
<feature type="domain" description="Polysaccharide export protein N-terminal" evidence="15">
    <location>
        <begin position="140"/>
        <end position="222"/>
    </location>
</feature>
<evidence type="ECO:0000256" key="13">
    <source>
        <dbReference type="ARBA" id="ARBA00023237"/>
    </source>
</evidence>
<dbReference type="Proteomes" id="UP000321192">
    <property type="component" value="Unassembled WGS sequence"/>
</dbReference>
<accession>A0A5C7S195</accession>
<keyword evidence="7" id="KW-0732">Signal</keyword>
<keyword evidence="11" id="KW-0472">Membrane</keyword>
<feature type="domain" description="SLBB" evidence="17">
    <location>
        <begin position="313"/>
        <end position="394"/>
    </location>
</feature>
<dbReference type="EMBL" id="SSFD01000415">
    <property type="protein sequence ID" value="TXH77614.1"/>
    <property type="molecule type" value="Genomic_DNA"/>
</dbReference>
<evidence type="ECO:0000259" key="15">
    <source>
        <dbReference type="Pfam" id="PF02563"/>
    </source>
</evidence>
<dbReference type="KEGG" id="tmz:Tmz1t_1114"/>
<dbReference type="GO" id="GO:0006811">
    <property type="term" value="P:monoatomic ion transport"/>
    <property type="evidence" value="ECO:0007669"/>
    <property type="project" value="UniProtKB-KW"/>
</dbReference>
<comment type="similarity">
    <text evidence="2">Belongs to the BexD/CtrA/VexA family.</text>
</comment>
<evidence type="ECO:0000256" key="1">
    <source>
        <dbReference type="ARBA" id="ARBA00004571"/>
    </source>
</evidence>
<keyword evidence="3" id="KW-0813">Transport</keyword>
<dbReference type="Gene3D" id="3.10.560.10">
    <property type="entry name" value="Outer membrane lipoprotein wza domain like"/>
    <property type="match status" value="2"/>
</dbReference>
<evidence type="ECO:0000256" key="5">
    <source>
        <dbReference type="ARBA" id="ARBA00022597"/>
    </source>
</evidence>
<organism evidence="18 20">
    <name type="scientific">Thauera aminoaromatica</name>
    <dbReference type="NCBI Taxonomy" id="164330"/>
    <lineage>
        <taxon>Bacteria</taxon>
        <taxon>Pseudomonadati</taxon>
        <taxon>Pseudomonadota</taxon>
        <taxon>Betaproteobacteria</taxon>
        <taxon>Rhodocyclales</taxon>
        <taxon>Zoogloeaceae</taxon>
        <taxon>Thauera</taxon>
    </lineage>
</organism>
<dbReference type="InterPro" id="IPR003715">
    <property type="entry name" value="Poly_export_N"/>
</dbReference>
<keyword evidence="20" id="KW-1185">Reference proteome</keyword>
<dbReference type="eggNOG" id="COG1596">
    <property type="taxonomic scope" value="Bacteria"/>
</dbReference>
<evidence type="ECO:0000256" key="8">
    <source>
        <dbReference type="ARBA" id="ARBA00023047"/>
    </source>
</evidence>
<dbReference type="InterPro" id="IPR054765">
    <property type="entry name" value="SLBB_dom"/>
</dbReference>
<dbReference type="GO" id="GO:0009279">
    <property type="term" value="C:cell outer membrane"/>
    <property type="evidence" value="ECO:0007669"/>
    <property type="project" value="UniProtKB-SubCell"/>
</dbReference>
<evidence type="ECO:0000313" key="19">
    <source>
        <dbReference type="EMBL" id="TXH77614.1"/>
    </source>
</evidence>
<dbReference type="InterPro" id="IPR040716">
    <property type="entry name" value="Wza_C"/>
</dbReference>
<evidence type="ECO:0000313" key="20">
    <source>
        <dbReference type="Proteomes" id="UP000002186"/>
    </source>
</evidence>
<keyword evidence="4" id="KW-1134">Transmembrane beta strand</keyword>
<keyword evidence="6" id="KW-0812">Transmembrane</keyword>
<evidence type="ECO:0000256" key="12">
    <source>
        <dbReference type="ARBA" id="ARBA00023139"/>
    </source>
</evidence>
<keyword evidence="9" id="KW-0406">Ion transport</keyword>
<dbReference type="GO" id="GO:0015159">
    <property type="term" value="F:polysaccharide transmembrane transporter activity"/>
    <property type="evidence" value="ECO:0007669"/>
    <property type="project" value="InterPro"/>
</dbReference>
<keyword evidence="14" id="KW-0449">Lipoprotein</keyword>
<evidence type="ECO:0000256" key="7">
    <source>
        <dbReference type="ARBA" id="ARBA00022729"/>
    </source>
</evidence>
<keyword evidence="5 19" id="KW-0762">Sugar transport</keyword>
<dbReference type="Pfam" id="PF22461">
    <property type="entry name" value="SLBB_2"/>
    <property type="match status" value="2"/>
</dbReference>
<comment type="subcellular location">
    <subcellularLocation>
        <location evidence="1">Cell outer membrane</location>
        <topology evidence="1">Multi-pass membrane protein</topology>
    </subcellularLocation>
</comment>
<dbReference type="InterPro" id="IPR049712">
    <property type="entry name" value="Poly_export"/>
</dbReference>
<reference evidence="18 20" key="2">
    <citation type="journal article" date="2012" name="Stand. Genomic Sci.">
        <title>Complete genome sequence of Thauera aminoaromatica strain MZ1T.</title>
        <authorList>
            <person name="Jiang K."/>
            <person name="Sanseverino J."/>
            <person name="Chauhan A."/>
            <person name="Lucas S."/>
            <person name="Copeland A."/>
            <person name="Lapidus A."/>
            <person name="Del Rio T.G."/>
            <person name="Dalin E."/>
            <person name="Tice H."/>
            <person name="Bruce D."/>
            <person name="Goodwin L."/>
            <person name="Pitluck S."/>
            <person name="Sims D."/>
            <person name="Brettin T."/>
            <person name="Detter J.C."/>
            <person name="Han C."/>
            <person name="Chang Y.J."/>
            <person name="Larimer F."/>
            <person name="Land M."/>
            <person name="Hauser L."/>
            <person name="Kyrpides N.C."/>
            <person name="Mikhailova N."/>
            <person name="Moser S."/>
            <person name="Jegier P."/>
            <person name="Close D."/>
            <person name="Debruyn J.M."/>
            <person name="Wang Y."/>
            <person name="Layton A.C."/>
            <person name="Allen M.S."/>
            <person name="Sayler G.S."/>
        </authorList>
    </citation>
    <scope>NUCLEOTIDE SEQUENCE [LARGE SCALE GENOMIC DNA]</scope>
    <source>
        <strain evidence="18 20">MZ1T</strain>
    </source>
</reference>
<dbReference type="PANTHER" id="PTHR33619:SF3">
    <property type="entry name" value="POLYSACCHARIDE EXPORT PROTEIN GFCE-RELATED"/>
    <property type="match status" value="1"/>
</dbReference>
<gene>
    <name evidence="18" type="ordered locus">Tmz1t_1114</name>
    <name evidence="19" type="ORF">E6Q80_24440</name>
</gene>
<keyword evidence="10" id="KW-0626">Porin</keyword>
<dbReference type="NCBIfam" id="NF011658">
    <property type="entry name" value="PRK15078.1"/>
    <property type="match status" value="1"/>
</dbReference>